<evidence type="ECO:0000313" key="1">
    <source>
        <dbReference type="EMBL" id="KAJ6990778.1"/>
    </source>
</evidence>
<dbReference type="EMBL" id="JAQIZT010000007">
    <property type="protein sequence ID" value="KAJ6990778.1"/>
    <property type="molecule type" value="Genomic_DNA"/>
</dbReference>
<protein>
    <submittedName>
        <fullName evidence="1">Uncharacterized protein</fullName>
    </submittedName>
</protein>
<reference evidence="1" key="1">
    <citation type="journal article" date="2023" name="Mol. Ecol. Resour.">
        <title>Chromosome-level genome assembly of a triploid poplar Populus alba 'Berolinensis'.</title>
        <authorList>
            <person name="Chen S."/>
            <person name="Yu Y."/>
            <person name="Wang X."/>
            <person name="Wang S."/>
            <person name="Zhang T."/>
            <person name="Zhou Y."/>
            <person name="He R."/>
            <person name="Meng N."/>
            <person name="Wang Y."/>
            <person name="Liu W."/>
            <person name="Liu Z."/>
            <person name="Liu J."/>
            <person name="Guo Q."/>
            <person name="Huang H."/>
            <person name="Sederoff R.R."/>
            <person name="Wang G."/>
            <person name="Qu G."/>
            <person name="Chen S."/>
        </authorList>
    </citation>
    <scope>NUCLEOTIDE SEQUENCE</scope>
    <source>
        <strain evidence="1">SC-2020</strain>
    </source>
</reference>
<dbReference type="Proteomes" id="UP001164929">
    <property type="component" value="Chromosome 7"/>
</dbReference>
<gene>
    <name evidence="1" type="ORF">NC653_019128</name>
</gene>
<accession>A0AAD6QI23</accession>
<comment type="caution">
    <text evidence="1">The sequence shown here is derived from an EMBL/GenBank/DDBJ whole genome shotgun (WGS) entry which is preliminary data.</text>
</comment>
<evidence type="ECO:0000313" key="2">
    <source>
        <dbReference type="Proteomes" id="UP001164929"/>
    </source>
</evidence>
<dbReference type="AlphaFoldDB" id="A0AAD6QI23"/>
<name>A0AAD6QI23_9ROSI</name>
<organism evidence="1 2">
    <name type="scientific">Populus alba x Populus x berolinensis</name>
    <dbReference type="NCBI Taxonomy" id="444605"/>
    <lineage>
        <taxon>Eukaryota</taxon>
        <taxon>Viridiplantae</taxon>
        <taxon>Streptophyta</taxon>
        <taxon>Embryophyta</taxon>
        <taxon>Tracheophyta</taxon>
        <taxon>Spermatophyta</taxon>
        <taxon>Magnoliopsida</taxon>
        <taxon>eudicotyledons</taxon>
        <taxon>Gunneridae</taxon>
        <taxon>Pentapetalae</taxon>
        <taxon>rosids</taxon>
        <taxon>fabids</taxon>
        <taxon>Malpighiales</taxon>
        <taxon>Salicaceae</taxon>
        <taxon>Saliceae</taxon>
        <taxon>Populus</taxon>
    </lineage>
</organism>
<keyword evidence="2" id="KW-1185">Reference proteome</keyword>
<proteinExistence type="predicted"/>
<sequence>MAVRSHQYTPHEIITVAAAIICAENNLGLRPRKHANARKYFARNICRILHRFRLRGGLIVALRNNGDIYTRSDFETC</sequence>